<dbReference type="GO" id="GO:0016020">
    <property type="term" value="C:membrane"/>
    <property type="evidence" value="ECO:0007669"/>
    <property type="project" value="InterPro"/>
</dbReference>
<protein>
    <submittedName>
        <fullName evidence="3">Type IV prepilin peptidase</fullName>
        <ecNumber evidence="3">3.4.23.43</ecNumber>
    </submittedName>
</protein>
<name>A0A377J640_9HELI</name>
<accession>A0A377J640</accession>
<feature type="transmembrane region" description="Helical" evidence="1">
    <location>
        <begin position="91"/>
        <end position="112"/>
    </location>
</feature>
<feature type="transmembrane region" description="Helical" evidence="1">
    <location>
        <begin position="119"/>
        <end position="136"/>
    </location>
</feature>
<sequence>MEIFTITLDDVWQASFTQNFSAMRCCLGACVGAAGVWLLSPNPHKPHLEQNDTTHQTHTTQYKHTSRYLWSGIGAFICAIIGSSGDSTLLPWLLGIVILSLSLCVWDIYYYAVPNWQNLALLLISASKSIILAHILQDNFFIDISTIYDLLLGAGLISLVYILGIMFLQKQLLGEGDIIFCASFSALFGFETTVISIFWGCVLASIVSIFSRIFTKHTNIVIPLIPYIIGGLGVGVLWGLWL</sequence>
<dbReference type="RefSeq" id="WP_115011513.1">
    <property type="nucleotide sequence ID" value="NZ_UGHV01000001.1"/>
</dbReference>
<evidence type="ECO:0000313" key="4">
    <source>
        <dbReference type="Proteomes" id="UP000254841"/>
    </source>
</evidence>
<gene>
    <name evidence="3" type="primary">hopD</name>
    <name evidence="3" type="ORF">NCTC12410_01088</name>
</gene>
<evidence type="ECO:0000259" key="2">
    <source>
        <dbReference type="Pfam" id="PF01478"/>
    </source>
</evidence>
<reference evidence="3 4" key="1">
    <citation type="submission" date="2018-06" db="EMBL/GenBank/DDBJ databases">
        <authorList>
            <consortium name="Pathogen Informatics"/>
            <person name="Doyle S."/>
        </authorList>
    </citation>
    <scope>NUCLEOTIDE SEQUENCE [LARGE SCALE GENOMIC DNA]</scope>
    <source>
        <strain evidence="3 4">NCTC12410</strain>
    </source>
</reference>
<feature type="transmembrane region" description="Helical" evidence="1">
    <location>
        <begin position="20"/>
        <end position="39"/>
    </location>
</feature>
<keyword evidence="1" id="KW-1133">Transmembrane helix</keyword>
<feature type="domain" description="Prepilin type IV endopeptidase peptidase" evidence="2">
    <location>
        <begin position="96"/>
        <end position="209"/>
    </location>
</feature>
<feature type="transmembrane region" description="Helical" evidence="1">
    <location>
        <begin position="180"/>
        <end position="208"/>
    </location>
</feature>
<feature type="transmembrane region" description="Helical" evidence="1">
    <location>
        <begin position="148"/>
        <end position="168"/>
    </location>
</feature>
<organism evidence="3 4">
    <name type="scientific">Helicobacter canis</name>
    <dbReference type="NCBI Taxonomy" id="29419"/>
    <lineage>
        <taxon>Bacteria</taxon>
        <taxon>Pseudomonadati</taxon>
        <taxon>Campylobacterota</taxon>
        <taxon>Epsilonproteobacteria</taxon>
        <taxon>Campylobacterales</taxon>
        <taxon>Helicobacteraceae</taxon>
        <taxon>Helicobacter</taxon>
    </lineage>
</organism>
<dbReference type="Pfam" id="PF01478">
    <property type="entry name" value="Peptidase_A24"/>
    <property type="match status" value="1"/>
</dbReference>
<keyword evidence="1" id="KW-0472">Membrane</keyword>
<dbReference type="OrthoDB" id="5324644at2"/>
<dbReference type="Gene3D" id="1.20.120.1220">
    <property type="match status" value="1"/>
</dbReference>
<dbReference type="EMBL" id="UGHV01000001">
    <property type="protein sequence ID" value="STO97263.1"/>
    <property type="molecule type" value="Genomic_DNA"/>
</dbReference>
<proteinExistence type="predicted"/>
<dbReference type="InterPro" id="IPR000045">
    <property type="entry name" value="Prepilin_IV_endopep_pep"/>
</dbReference>
<keyword evidence="3" id="KW-0378">Hydrolase</keyword>
<evidence type="ECO:0000313" key="3">
    <source>
        <dbReference type="EMBL" id="STO97263.1"/>
    </source>
</evidence>
<dbReference type="GO" id="GO:0004190">
    <property type="term" value="F:aspartic-type endopeptidase activity"/>
    <property type="evidence" value="ECO:0007669"/>
    <property type="project" value="UniProtKB-EC"/>
</dbReference>
<keyword evidence="1" id="KW-0812">Transmembrane</keyword>
<dbReference type="Proteomes" id="UP000254841">
    <property type="component" value="Unassembled WGS sequence"/>
</dbReference>
<feature type="transmembrane region" description="Helical" evidence="1">
    <location>
        <begin position="220"/>
        <end position="241"/>
    </location>
</feature>
<dbReference type="AlphaFoldDB" id="A0A377J640"/>
<feature type="transmembrane region" description="Helical" evidence="1">
    <location>
        <begin position="68"/>
        <end position="85"/>
    </location>
</feature>
<evidence type="ECO:0000256" key="1">
    <source>
        <dbReference type="SAM" id="Phobius"/>
    </source>
</evidence>
<dbReference type="EC" id="3.4.23.43" evidence="3"/>